<sequence length="155" mass="18298">MYELTNIIYNYEFIIYALSFLASSLIVINIVKFLFTTPETVKYIDEDEEAKKERDWVEFLIHEGYVTFQELTSIIMPKKGDFVKIIGGKRWIGAIGKITSTDTDNTFNIKMYKKYNPDFGNDIPKFNLKNRHRDYFSVLTDGEIFEEELFDNENI</sequence>
<keyword evidence="1" id="KW-0812">Transmembrane</keyword>
<organism evidence="2">
    <name type="scientific">seawater metagenome</name>
    <dbReference type="NCBI Taxonomy" id="1561972"/>
    <lineage>
        <taxon>unclassified sequences</taxon>
        <taxon>metagenomes</taxon>
        <taxon>ecological metagenomes</taxon>
    </lineage>
</organism>
<keyword evidence="1" id="KW-0472">Membrane</keyword>
<keyword evidence="1" id="KW-1133">Transmembrane helix</keyword>
<evidence type="ECO:0000256" key="1">
    <source>
        <dbReference type="SAM" id="Phobius"/>
    </source>
</evidence>
<evidence type="ECO:0000313" key="2">
    <source>
        <dbReference type="EMBL" id="VVU95172.1"/>
    </source>
</evidence>
<dbReference type="AlphaFoldDB" id="A0A5E8CLZ7"/>
<dbReference type="EMBL" id="CABVLZ010000004">
    <property type="protein sequence ID" value="VVU95172.1"/>
    <property type="molecule type" value="Genomic_DNA"/>
</dbReference>
<accession>A0A5E8CLZ7</accession>
<proteinExistence type="predicted"/>
<protein>
    <submittedName>
        <fullName evidence="2">Uncharacterized protein</fullName>
    </submittedName>
</protein>
<gene>
    <name evidence="2" type="ORF">CPAV1605_897</name>
</gene>
<feature type="transmembrane region" description="Helical" evidence="1">
    <location>
        <begin position="13"/>
        <end position="35"/>
    </location>
</feature>
<reference evidence="2" key="1">
    <citation type="submission" date="2019-09" db="EMBL/GenBank/DDBJ databases">
        <authorList>
            <person name="Needham M D."/>
        </authorList>
    </citation>
    <scope>NUCLEOTIDE SEQUENCE</scope>
</reference>
<name>A0A5E8CLZ7_9ZZZZ</name>